<dbReference type="Proteomes" id="UP000076858">
    <property type="component" value="Unassembled WGS sequence"/>
</dbReference>
<evidence type="ECO:0000313" key="2">
    <source>
        <dbReference type="Proteomes" id="UP000076858"/>
    </source>
</evidence>
<organism evidence="1 2">
    <name type="scientific">Daphnia magna</name>
    <dbReference type="NCBI Taxonomy" id="35525"/>
    <lineage>
        <taxon>Eukaryota</taxon>
        <taxon>Metazoa</taxon>
        <taxon>Ecdysozoa</taxon>
        <taxon>Arthropoda</taxon>
        <taxon>Crustacea</taxon>
        <taxon>Branchiopoda</taxon>
        <taxon>Diplostraca</taxon>
        <taxon>Cladocera</taxon>
        <taxon>Anomopoda</taxon>
        <taxon>Daphniidae</taxon>
        <taxon>Daphnia</taxon>
    </lineage>
</organism>
<name>A0A162C3R2_9CRUS</name>
<evidence type="ECO:0000313" key="1">
    <source>
        <dbReference type="EMBL" id="KZS00611.1"/>
    </source>
</evidence>
<accession>A0A162C3R2</accession>
<feature type="non-terminal residue" evidence="1">
    <location>
        <position position="1"/>
    </location>
</feature>
<dbReference type="AlphaFoldDB" id="A0A162C3R2"/>
<dbReference type="EMBL" id="LRGB01009286">
    <property type="protein sequence ID" value="KZS00611.1"/>
    <property type="molecule type" value="Genomic_DNA"/>
</dbReference>
<comment type="caution">
    <text evidence="1">The sequence shown here is derived from an EMBL/GenBank/DDBJ whole genome shotgun (WGS) entry which is preliminary data.</text>
</comment>
<gene>
    <name evidence="1" type="ORF">APZ42_003028</name>
</gene>
<proteinExistence type="predicted"/>
<reference evidence="1 2" key="1">
    <citation type="submission" date="2016-03" db="EMBL/GenBank/DDBJ databases">
        <title>EvidentialGene: Evidence-directed Construction of Genes on Genomes.</title>
        <authorList>
            <person name="Gilbert D.G."/>
            <person name="Choi J.-H."/>
            <person name="Mockaitis K."/>
            <person name="Colbourne J."/>
            <person name="Pfrender M."/>
        </authorList>
    </citation>
    <scope>NUCLEOTIDE SEQUENCE [LARGE SCALE GENOMIC DNA]</scope>
    <source>
        <strain evidence="1 2">Xinb3</strain>
        <tissue evidence="1">Complete organism</tissue>
    </source>
</reference>
<keyword evidence="2" id="KW-1185">Reference proteome</keyword>
<protein>
    <submittedName>
        <fullName evidence="1">Uncharacterized protein</fullName>
    </submittedName>
</protein>
<sequence length="51" mass="5772">TQRRRKTIAVLYTTGNGHGTTGKDKLLCRRQARQSKRQAATTHQMMIKSAD</sequence>